<evidence type="ECO:0000256" key="1">
    <source>
        <dbReference type="SAM" id="MobiDB-lite"/>
    </source>
</evidence>
<dbReference type="AlphaFoldDB" id="A0A1I2QB65"/>
<keyword evidence="2" id="KW-0472">Membrane</keyword>
<feature type="transmembrane region" description="Helical" evidence="2">
    <location>
        <begin position="97"/>
        <end position="121"/>
    </location>
</feature>
<evidence type="ECO:0000256" key="2">
    <source>
        <dbReference type="SAM" id="Phobius"/>
    </source>
</evidence>
<feature type="compositionally biased region" description="Basic and acidic residues" evidence="1">
    <location>
        <begin position="203"/>
        <end position="214"/>
    </location>
</feature>
<dbReference type="EMBL" id="JACBZA010000001">
    <property type="protein sequence ID" value="NYH83346.1"/>
    <property type="molecule type" value="Genomic_DNA"/>
</dbReference>
<evidence type="ECO:0000313" key="5">
    <source>
        <dbReference type="Proteomes" id="UP000199052"/>
    </source>
</evidence>
<name>A0A1I2QB65_9ACTN</name>
<dbReference type="EMBL" id="FOOI01000004">
    <property type="protein sequence ID" value="SFG23507.1"/>
    <property type="molecule type" value="Genomic_DNA"/>
</dbReference>
<sequence length="220" mass="23126">MNPGAGALRGARGALLAALTGMLAVAGHLAGGGHLPPLPNLLATAVLLGATFAALAGKQRGPVHLLLAAIGSQLLFHAAFVLVGHSGDRLLPDTHLLTAHLAVAAVLAVLAAHADTIWWALVHLVTQTRIPCLVAIPVPIRSSTRPCYVSPVQPRVRLDADARALRGPPARRARPGRRTPMDEIGRTSCRKETTAPPAAPNWRRCERPSNERRAALSPSR</sequence>
<keyword evidence="6" id="KW-1185">Reference proteome</keyword>
<gene>
    <name evidence="3" type="ORF">FHR37_002197</name>
    <name evidence="4" type="ORF">SAMN05421678_104406</name>
</gene>
<feature type="transmembrane region" description="Helical" evidence="2">
    <location>
        <begin position="12"/>
        <end position="31"/>
    </location>
</feature>
<evidence type="ECO:0000313" key="3">
    <source>
        <dbReference type="EMBL" id="NYH83346.1"/>
    </source>
</evidence>
<proteinExistence type="predicted"/>
<accession>A0A1I2QB65</accession>
<keyword evidence="2" id="KW-1133">Transmembrane helix</keyword>
<evidence type="ECO:0000313" key="4">
    <source>
        <dbReference type="EMBL" id="SFG23507.1"/>
    </source>
</evidence>
<keyword evidence="2" id="KW-0812">Transmembrane</keyword>
<feature type="transmembrane region" description="Helical" evidence="2">
    <location>
        <begin position="63"/>
        <end position="85"/>
    </location>
</feature>
<feature type="transmembrane region" description="Helical" evidence="2">
    <location>
        <begin position="37"/>
        <end position="56"/>
    </location>
</feature>
<evidence type="ECO:0000313" key="6">
    <source>
        <dbReference type="Proteomes" id="UP000533017"/>
    </source>
</evidence>
<protein>
    <submittedName>
        <fullName evidence="4">Uncharacterized protein</fullName>
    </submittedName>
</protein>
<reference evidence="3 6" key="2">
    <citation type="submission" date="2020-07" db="EMBL/GenBank/DDBJ databases">
        <title>Sequencing the genomes of 1000 actinobacteria strains.</title>
        <authorList>
            <person name="Klenk H.-P."/>
        </authorList>
    </citation>
    <scope>NUCLEOTIDE SEQUENCE [LARGE SCALE GENOMIC DNA]</scope>
    <source>
        <strain evidence="3 6">DSM 45117</strain>
    </source>
</reference>
<dbReference type="STRING" id="504797.SAMN05421678_104406"/>
<feature type="compositionally biased region" description="Basic and acidic residues" evidence="1">
    <location>
        <begin position="179"/>
        <end position="193"/>
    </location>
</feature>
<feature type="region of interest" description="Disordered" evidence="1">
    <location>
        <begin position="164"/>
        <end position="220"/>
    </location>
</feature>
<dbReference type="Proteomes" id="UP000533017">
    <property type="component" value="Unassembled WGS sequence"/>
</dbReference>
<reference evidence="4 5" key="1">
    <citation type="submission" date="2016-10" db="EMBL/GenBank/DDBJ databases">
        <authorList>
            <person name="de Groot N.N."/>
        </authorList>
    </citation>
    <scope>NUCLEOTIDE SEQUENCE [LARGE SCALE GENOMIC DNA]</scope>
    <source>
        <strain evidence="4 5">CPCC 202808</strain>
    </source>
</reference>
<organism evidence="4 5">
    <name type="scientific">Actinopolymorpha cephalotaxi</name>
    <dbReference type="NCBI Taxonomy" id="504797"/>
    <lineage>
        <taxon>Bacteria</taxon>
        <taxon>Bacillati</taxon>
        <taxon>Actinomycetota</taxon>
        <taxon>Actinomycetes</taxon>
        <taxon>Propionibacteriales</taxon>
        <taxon>Actinopolymorphaceae</taxon>
        <taxon>Actinopolymorpha</taxon>
    </lineage>
</organism>
<dbReference type="RefSeq" id="WP_175542454.1">
    <property type="nucleotide sequence ID" value="NZ_FOOI01000004.1"/>
</dbReference>
<dbReference type="Proteomes" id="UP000199052">
    <property type="component" value="Unassembled WGS sequence"/>
</dbReference>